<comment type="caution">
    <text evidence="1">The sequence shown here is derived from an EMBL/GenBank/DDBJ whole genome shotgun (WGS) entry which is preliminary data.</text>
</comment>
<gene>
    <name evidence="1" type="ORF">ABSH63_07225</name>
</gene>
<dbReference type="Proteomes" id="UP001465331">
    <property type="component" value="Unassembled WGS sequence"/>
</dbReference>
<reference evidence="1 2" key="1">
    <citation type="submission" date="2024-06" db="EMBL/GenBank/DDBJ databases">
        <authorList>
            <person name="Li Z."/>
            <person name="Jiang Y."/>
        </authorList>
    </citation>
    <scope>NUCLEOTIDE SEQUENCE [LARGE SCALE GENOMIC DNA]</scope>
    <source>
        <strain evidence="1 2">HSW-8</strain>
    </source>
</reference>
<dbReference type="Pfam" id="PF00106">
    <property type="entry name" value="adh_short"/>
    <property type="match status" value="1"/>
</dbReference>
<dbReference type="PRINTS" id="PR00081">
    <property type="entry name" value="GDHRDH"/>
</dbReference>
<protein>
    <submittedName>
        <fullName evidence="1">SDR family NAD(P)-dependent oxidoreductase</fullName>
    </submittedName>
</protein>
<dbReference type="PANTHER" id="PTHR43431:SF1">
    <property type="entry name" value="OS08G0476300 PROTEIN"/>
    <property type="match status" value="1"/>
</dbReference>
<name>A0ABV2AAM2_9GAMM</name>
<dbReference type="InterPro" id="IPR002347">
    <property type="entry name" value="SDR_fam"/>
</dbReference>
<dbReference type="PANTHER" id="PTHR43431">
    <property type="entry name" value="OXIDOREDUCTASE, SHORT CHAIN DEHYDROGENASE/REDUCTASE FAMILY (AFU_ORTHOLOGUE AFUA_5G14000)"/>
    <property type="match status" value="1"/>
</dbReference>
<dbReference type="Gene3D" id="3.40.50.720">
    <property type="entry name" value="NAD(P)-binding Rossmann-like Domain"/>
    <property type="match status" value="1"/>
</dbReference>
<evidence type="ECO:0000313" key="1">
    <source>
        <dbReference type="EMBL" id="MES0873790.1"/>
    </source>
</evidence>
<accession>A0ABV2AAM2</accession>
<dbReference type="EMBL" id="JBEPIJ010000006">
    <property type="protein sequence ID" value="MES0873790.1"/>
    <property type="molecule type" value="Genomic_DNA"/>
</dbReference>
<sequence>MSRTQTSPSALGACLIVGAGPGIGQAVAAAFAHEGYDVALLARQPQRLAEICAELGKRTGRRVFSYAADAAAQDSLQQGIAAASADLGEPEVLIYNVAQHAPGRPMTVPLDELVANFRTNVVGALVAARAVAPAMIARGRGSILFTGGGFATAPAVDYCSLSMDKAALRSLTFTLAQELGAHGVHVATVTVHGFVQTGTQYDPGRIARAFVQLHHQPKGHFETEIVCK</sequence>
<proteinExistence type="predicted"/>
<organism evidence="1 2">
    <name type="scientific">Sinimarinibacterium thermocellulolyticum</name>
    <dbReference type="NCBI Taxonomy" id="3170016"/>
    <lineage>
        <taxon>Bacteria</taxon>
        <taxon>Pseudomonadati</taxon>
        <taxon>Pseudomonadota</taxon>
        <taxon>Gammaproteobacteria</taxon>
        <taxon>Nevskiales</taxon>
        <taxon>Nevskiaceae</taxon>
        <taxon>Sinimarinibacterium</taxon>
    </lineage>
</organism>
<evidence type="ECO:0000313" key="2">
    <source>
        <dbReference type="Proteomes" id="UP001465331"/>
    </source>
</evidence>
<keyword evidence="2" id="KW-1185">Reference proteome</keyword>
<dbReference type="RefSeq" id="WP_352888627.1">
    <property type="nucleotide sequence ID" value="NZ_JBEPIJ010000006.1"/>
</dbReference>
<dbReference type="InterPro" id="IPR036291">
    <property type="entry name" value="NAD(P)-bd_dom_sf"/>
</dbReference>
<dbReference type="SUPFAM" id="SSF51735">
    <property type="entry name" value="NAD(P)-binding Rossmann-fold domains"/>
    <property type="match status" value="1"/>
</dbReference>